<sequence>MTTATATSAIDPLIDSVTCSICLEVLDDPRSLPCMHSYCRKCIQSTMDKHQHKNDFPCPNCRDLCPIPDQGAAGLKVNFFANSVLDAVKDRSAASRDALNCDICLQVDEHVPAILKCLECNEKLCKSCGRAHKLSRFTKSHQVLVLSGDSSRDAKTAIDMLSQRTLYCEVHTKEPLKYFCQKDQRLICQDCFAFKHQGHPLEDIEQTAKANLKNLSAVIDLGRQRSAKYEVGIQAGHIRKQMIERKKQVTKSRIATDRKIEIDKVNARFNKMEIDTIAAASSATKSIVVHLAEFQFNKNAIDGTVKQLEALQDHGHPADIVNMIPEMNSKCNLWSIPPEVDFEVSVDNDPLATHVKEEYVQKHQVVEEFLDICILPNDDIVKIDDGKADIYDDELKPKCTINFPKITGAWNKVKGDCFATCNGGTRLISICIYNLKNGKLKRKVFLQSPINNLHDFAMNHLLEFVILTKDFTIFRVDYNGKLLSQATVDGNLDTFRGGSSNMVVNSKNRIIMSYNGGIAGIELHGSSAVMLFWHKPTDISIYHMRPCVDDKDNIIVINNDKNTVELLTPDGIYIKDLIEADTTDCKVDFAEPNSKGELILGANHEGTRQMCIFTLKYRGQDGSFL</sequence>
<keyword evidence="1" id="KW-0479">Metal-binding</keyword>
<accession>A0A8J1TMD6</accession>
<reference evidence="4" key="1">
    <citation type="submission" date="2022-03" db="EMBL/GenBank/DDBJ databases">
        <authorList>
            <person name="Martin C."/>
        </authorList>
    </citation>
    <scope>NUCLEOTIDE SEQUENCE</scope>
</reference>
<dbReference type="OrthoDB" id="6105938at2759"/>
<dbReference type="SMART" id="SM00184">
    <property type="entry name" value="RING"/>
    <property type="match status" value="2"/>
</dbReference>
<protein>
    <submittedName>
        <fullName evidence="4">Uncharacterized protein</fullName>
    </submittedName>
</protein>
<dbReference type="SUPFAM" id="SSF57850">
    <property type="entry name" value="RING/U-box"/>
    <property type="match status" value="1"/>
</dbReference>
<dbReference type="InterPro" id="IPR047153">
    <property type="entry name" value="TRIM45/56/19-like"/>
</dbReference>
<dbReference type="Pfam" id="PF00643">
    <property type="entry name" value="zf-B_box"/>
    <property type="match status" value="1"/>
</dbReference>
<evidence type="ECO:0000313" key="5">
    <source>
        <dbReference type="Proteomes" id="UP000749559"/>
    </source>
</evidence>
<dbReference type="InterPro" id="IPR017907">
    <property type="entry name" value="Znf_RING_CS"/>
</dbReference>
<keyword evidence="5" id="KW-1185">Reference proteome</keyword>
<dbReference type="PROSITE" id="PS50089">
    <property type="entry name" value="ZF_RING_2"/>
    <property type="match status" value="1"/>
</dbReference>
<evidence type="ECO:0000256" key="3">
    <source>
        <dbReference type="ARBA" id="ARBA00022833"/>
    </source>
</evidence>
<evidence type="ECO:0000313" key="4">
    <source>
        <dbReference type="EMBL" id="CAH1801922.1"/>
    </source>
</evidence>
<dbReference type="InterPro" id="IPR000315">
    <property type="entry name" value="Znf_B-box"/>
</dbReference>
<dbReference type="AlphaFoldDB" id="A0A8J1TMD6"/>
<gene>
    <name evidence="4" type="ORF">OFUS_LOCUS25654</name>
</gene>
<dbReference type="Proteomes" id="UP000749559">
    <property type="component" value="Unassembled WGS sequence"/>
</dbReference>
<dbReference type="SMART" id="SM00336">
    <property type="entry name" value="BBOX"/>
    <property type="match status" value="2"/>
</dbReference>
<proteinExistence type="predicted"/>
<dbReference type="CDD" id="cd19756">
    <property type="entry name" value="Bbox2"/>
    <property type="match status" value="1"/>
</dbReference>
<dbReference type="InterPro" id="IPR027370">
    <property type="entry name" value="Znf-RING_euk"/>
</dbReference>
<dbReference type="InterPro" id="IPR013083">
    <property type="entry name" value="Znf_RING/FYVE/PHD"/>
</dbReference>
<dbReference type="Pfam" id="PF13445">
    <property type="entry name" value="zf-RING_UBOX"/>
    <property type="match status" value="1"/>
</dbReference>
<dbReference type="SUPFAM" id="SSF101898">
    <property type="entry name" value="NHL repeat"/>
    <property type="match status" value="1"/>
</dbReference>
<dbReference type="Gene3D" id="4.10.830.40">
    <property type="match status" value="1"/>
</dbReference>
<evidence type="ECO:0000256" key="1">
    <source>
        <dbReference type="ARBA" id="ARBA00022723"/>
    </source>
</evidence>
<dbReference type="PROSITE" id="PS00518">
    <property type="entry name" value="ZF_RING_1"/>
    <property type="match status" value="1"/>
</dbReference>
<dbReference type="SUPFAM" id="SSF57845">
    <property type="entry name" value="B-box zinc-binding domain"/>
    <property type="match status" value="1"/>
</dbReference>
<dbReference type="PANTHER" id="PTHR25462:SF229">
    <property type="entry name" value="TRANSCRIPTION INTERMEDIARY FACTOR 1-BETA"/>
    <property type="match status" value="1"/>
</dbReference>
<dbReference type="Gene3D" id="3.30.160.60">
    <property type="entry name" value="Classic Zinc Finger"/>
    <property type="match status" value="1"/>
</dbReference>
<comment type="caution">
    <text evidence="4">The sequence shown here is derived from an EMBL/GenBank/DDBJ whole genome shotgun (WGS) entry which is preliminary data.</text>
</comment>
<dbReference type="Gene3D" id="3.30.40.10">
    <property type="entry name" value="Zinc/RING finger domain, C3HC4 (zinc finger)"/>
    <property type="match status" value="1"/>
</dbReference>
<keyword evidence="2" id="KW-0863">Zinc-finger</keyword>
<keyword evidence="3" id="KW-0862">Zinc</keyword>
<evidence type="ECO:0000256" key="2">
    <source>
        <dbReference type="ARBA" id="ARBA00022771"/>
    </source>
</evidence>
<dbReference type="InterPro" id="IPR001841">
    <property type="entry name" value="Znf_RING"/>
</dbReference>
<dbReference type="GO" id="GO:0008270">
    <property type="term" value="F:zinc ion binding"/>
    <property type="evidence" value="ECO:0007669"/>
    <property type="project" value="UniProtKB-KW"/>
</dbReference>
<dbReference type="PROSITE" id="PS50119">
    <property type="entry name" value="ZF_BBOX"/>
    <property type="match status" value="1"/>
</dbReference>
<dbReference type="PANTHER" id="PTHR25462">
    <property type="entry name" value="BONUS, ISOFORM C-RELATED"/>
    <property type="match status" value="1"/>
</dbReference>
<dbReference type="GO" id="GO:0061630">
    <property type="term" value="F:ubiquitin protein ligase activity"/>
    <property type="evidence" value="ECO:0007669"/>
    <property type="project" value="TreeGrafter"/>
</dbReference>
<dbReference type="EMBL" id="CAIIXF020000012">
    <property type="protein sequence ID" value="CAH1801922.1"/>
    <property type="molecule type" value="Genomic_DNA"/>
</dbReference>
<dbReference type="GO" id="GO:0006513">
    <property type="term" value="P:protein monoubiquitination"/>
    <property type="evidence" value="ECO:0007669"/>
    <property type="project" value="TreeGrafter"/>
</dbReference>
<organism evidence="4 5">
    <name type="scientific">Owenia fusiformis</name>
    <name type="common">Polychaete worm</name>
    <dbReference type="NCBI Taxonomy" id="6347"/>
    <lineage>
        <taxon>Eukaryota</taxon>
        <taxon>Metazoa</taxon>
        <taxon>Spiralia</taxon>
        <taxon>Lophotrochozoa</taxon>
        <taxon>Annelida</taxon>
        <taxon>Polychaeta</taxon>
        <taxon>Sedentaria</taxon>
        <taxon>Canalipalpata</taxon>
        <taxon>Sabellida</taxon>
        <taxon>Oweniida</taxon>
        <taxon>Oweniidae</taxon>
        <taxon>Owenia</taxon>
    </lineage>
</organism>
<name>A0A8J1TMD6_OWEFU</name>